<evidence type="ECO:0000313" key="2">
    <source>
        <dbReference type="Proteomes" id="UP000077755"/>
    </source>
</evidence>
<protein>
    <submittedName>
        <fullName evidence="1">Uncharacterized protein</fullName>
    </submittedName>
</protein>
<dbReference type="EMBL" id="CP093345">
    <property type="protein sequence ID" value="WOG91943.1"/>
    <property type="molecule type" value="Genomic_DNA"/>
</dbReference>
<reference evidence="1" key="2">
    <citation type="submission" date="2022-03" db="EMBL/GenBank/DDBJ databases">
        <title>Draft title - Genomic analysis of global carrot germplasm unveils the trajectory of domestication and the origin of high carotenoid orange carrot.</title>
        <authorList>
            <person name="Iorizzo M."/>
            <person name="Ellison S."/>
            <person name="Senalik D."/>
            <person name="Macko-Podgorni A."/>
            <person name="Grzebelus D."/>
            <person name="Bostan H."/>
            <person name="Rolling W."/>
            <person name="Curaba J."/>
            <person name="Simon P."/>
        </authorList>
    </citation>
    <scope>NUCLEOTIDE SEQUENCE</scope>
    <source>
        <tissue evidence="1">Leaf</tissue>
    </source>
</reference>
<accession>A0AAF0WP98</accession>
<name>A0AAF0WP98_DAUCS</name>
<proteinExistence type="predicted"/>
<dbReference type="Proteomes" id="UP000077755">
    <property type="component" value="Chromosome 3"/>
</dbReference>
<organism evidence="1 2">
    <name type="scientific">Daucus carota subsp. sativus</name>
    <name type="common">Carrot</name>
    <dbReference type="NCBI Taxonomy" id="79200"/>
    <lineage>
        <taxon>Eukaryota</taxon>
        <taxon>Viridiplantae</taxon>
        <taxon>Streptophyta</taxon>
        <taxon>Embryophyta</taxon>
        <taxon>Tracheophyta</taxon>
        <taxon>Spermatophyta</taxon>
        <taxon>Magnoliopsida</taxon>
        <taxon>eudicotyledons</taxon>
        <taxon>Gunneridae</taxon>
        <taxon>Pentapetalae</taxon>
        <taxon>asterids</taxon>
        <taxon>campanulids</taxon>
        <taxon>Apiales</taxon>
        <taxon>Apiaceae</taxon>
        <taxon>Apioideae</taxon>
        <taxon>Scandiceae</taxon>
        <taxon>Daucinae</taxon>
        <taxon>Daucus</taxon>
        <taxon>Daucus sect. Daucus</taxon>
    </lineage>
</organism>
<sequence>MGLTQILKYSLTLPFDQMPQFFTYVDTQNIYTQLPPAFFFFFVSHSSVNITTDKDTQYDHRHNQLFLIKNHACSYGYVTTSVSGRDFWRFRSRLFRIRGRTNWHSTITDTINSFSSRIMRVHMGTSLPAFSVATSGVSGRVCSGFGDE</sequence>
<reference evidence="1" key="1">
    <citation type="journal article" date="2016" name="Nat. Genet.">
        <title>A high-quality carrot genome assembly provides new insights into carotenoid accumulation and asterid genome evolution.</title>
        <authorList>
            <person name="Iorizzo M."/>
            <person name="Ellison S."/>
            <person name="Senalik D."/>
            <person name="Zeng P."/>
            <person name="Satapoomin P."/>
            <person name="Huang J."/>
            <person name="Bowman M."/>
            <person name="Iovene M."/>
            <person name="Sanseverino W."/>
            <person name="Cavagnaro P."/>
            <person name="Yildiz M."/>
            <person name="Macko-Podgorni A."/>
            <person name="Moranska E."/>
            <person name="Grzebelus E."/>
            <person name="Grzebelus D."/>
            <person name="Ashrafi H."/>
            <person name="Zheng Z."/>
            <person name="Cheng S."/>
            <person name="Spooner D."/>
            <person name="Van Deynze A."/>
            <person name="Simon P."/>
        </authorList>
    </citation>
    <scope>NUCLEOTIDE SEQUENCE</scope>
    <source>
        <tissue evidence="1">Leaf</tissue>
    </source>
</reference>
<gene>
    <name evidence="1" type="ORF">DCAR_0311198</name>
</gene>
<evidence type="ECO:0000313" key="1">
    <source>
        <dbReference type="EMBL" id="WOG91943.1"/>
    </source>
</evidence>
<dbReference type="AlphaFoldDB" id="A0AAF0WP98"/>
<keyword evidence="2" id="KW-1185">Reference proteome</keyword>